<organism evidence="8 9">
    <name type="scientific">Fulvimarina endophytica</name>
    <dbReference type="NCBI Taxonomy" id="2293836"/>
    <lineage>
        <taxon>Bacteria</taxon>
        <taxon>Pseudomonadati</taxon>
        <taxon>Pseudomonadota</taxon>
        <taxon>Alphaproteobacteria</taxon>
        <taxon>Hyphomicrobiales</taxon>
        <taxon>Aurantimonadaceae</taxon>
        <taxon>Fulvimarina</taxon>
    </lineage>
</organism>
<feature type="binding site" evidence="6">
    <location>
        <position position="122"/>
    </location>
    <ligand>
        <name>Mg(2+)</name>
        <dbReference type="ChEBI" id="CHEBI:18420"/>
    </ligand>
</feature>
<evidence type="ECO:0000313" key="8">
    <source>
        <dbReference type="EMBL" id="RFC64538.1"/>
    </source>
</evidence>
<dbReference type="Pfam" id="PF03328">
    <property type="entry name" value="HpcH_HpaI"/>
    <property type="match status" value="1"/>
</dbReference>
<keyword evidence="8" id="KW-0456">Lyase</keyword>
<name>A0A371X5N3_9HYPH</name>
<dbReference type="AlphaFoldDB" id="A0A371X5N3"/>
<dbReference type="InterPro" id="IPR040442">
    <property type="entry name" value="Pyrv_kinase-like_dom_sf"/>
</dbReference>
<evidence type="ECO:0000256" key="4">
    <source>
        <dbReference type="ARBA" id="ARBA00022842"/>
    </source>
</evidence>
<evidence type="ECO:0000256" key="1">
    <source>
        <dbReference type="ARBA" id="ARBA00001946"/>
    </source>
</evidence>
<dbReference type="Gene3D" id="3.20.20.60">
    <property type="entry name" value="Phosphoenolpyruvate-binding domains"/>
    <property type="match status" value="1"/>
</dbReference>
<comment type="caution">
    <text evidence="8">The sequence shown here is derived from an EMBL/GenBank/DDBJ whole genome shotgun (WGS) entry which is preliminary data.</text>
</comment>
<gene>
    <name evidence="8" type="ORF">DYI37_07475</name>
</gene>
<evidence type="ECO:0000256" key="5">
    <source>
        <dbReference type="PIRSR" id="PIRSR015582-1"/>
    </source>
</evidence>
<feature type="domain" description="HpcH/HpaI aldolase/citrate lyase" evidence="7">
    <location>
        <begin position="9"/>
        <end position="214"/>
    </location>
</feature>
<keyword evidence="3 6" id="KW-0479">Metal-binding</keyword>
<dbReference type="InterPro" id="IPR005000">
    <property type="entry name" value="Aldolase/citrate-lyase_domain"/>
</dbReference>
<dbReference type="InterPro" id="IPR015813">
    <property type="entry name" value="Pyrv/PenolPyrv_kinase-like_dom"/>
</dbReference>
<dbReference type="EMBL" id="QURL01000003">
    <property type="protein sequence ID" value="RFC64538.1"/>
    <property type="molecule type" value="Genomic_DNA"/>
</dbReference>
<evidence type="ECO:0000256" key="6">
    <source>
        <dbReference type="PIRSR" id="PIRSR015582-2"/>
    </source>
</evidence>
<dbReference type="PIRSF" id="PIRSF015582">
    <property type="entry name" value="Cit_lyase_B"/>
    <property type="match status" value="1"/>
</dbReference>
<comment type="cofactor">
    <cofactor evidence="1">
        <name>Mg(2+)</name>
        <dbReference type="ChEBI" id="CHEBI:18420"/>
    </cofactor>
</comment>
<evidence type="ECO:0000313" key="9">
    <source>
        <dbReference type="Proteomes" id="UP000264310"/>
    </source>
</evidence>
<dbReference type="InterPro" id="IPR011206">
    <property type="entry name" value="Citrate_lyase_beta/mcl1/mcl2"/>
</dbReference>
<evidence type="ECO:0000259" key="7">
    <source>
        <dbReference type="Pfam" id="PF03328"/>
    </source>
</evidence>
<dbReference type="GO" id="GO:0000287">
    <property type="term" value="F:magnesium ion binding"/>
    <property type="evidence" value="ECO:0007669"/>
    <property type="project" value="TreeGrafter"/>
</dbReference>
<dbReference type="Proteomes" id="UP000264310">
    <property type="component" value="Unassembled WGS sequence"/>
</dbReference>
<evidence type="ECO:0000256" key="2">
    <source>
        <dbReference type="ARBA" id="ARBA00005568"/>
    </source>
</evidence>
<keyword evidence="9" id="KW-1185">Reference proteome</keyword>
<dbReference type="GO" id="GO:0006107">
    <property type="term" value="P:oxaloacetate metabolic process"/>
    <property type="evidence" value="ECO:0007669"/>
    <property type="project" value="TreeGrafter"/>
</dbReference>
<dbReference type="PANTHER" id="PTHR32308">
    <property type="entry name" value="LYASE BETA SUBUNIT, PUTATIVE (AFU_ORTHOLOGUE AFUA_4G13030)-RELATED"/>
    <property type="match status" value="1"/>
</dbReference>
<protein>
    <submittedName>
        <fullName evidence="8">CoA ester lyase</fullName>
    </submittedName>
</protein>
<comment type="similarity">
    <text evidence="2">Belongs to the HpcH/HpaI aldolase family.</text>
</comment>
<feature type="binding site" evidence="5">
    <location>
        <position position="122"/>
    </location>
    <ligand>
        <name>substrate</name>
    </ligand>
</feature>
<feature type="binding site" evidence="5">
    <location>
        <position position="64"/>
    </location>
    <ligand>
        <name>substrate</name>
    </ligand>
</feature>
<dbReference type="PANTHER" id="PTHR32308:SF10">
    <property type="entry name" value="CITRATE LYASE SUBUNIT BETA"/>
    <property type="match status" value="1"/>
</dbReference>
<feature type="binding site" evidence="6">
    <location>
        <position position="148"/>
    </location>
    <ligand>
        <name>Mg(2+)</name>
        <dbReference type="ChEBI" id="CHEBI:18420"/>
    </ligand>
</feature>
<proteinExistence type="inferred from homology"/>
<sequence length="286" mass="30331">MSMTDPVTFLFVPADRPDRFAKAIASGADRVILDLEDAVRPAAKAAAREAVRGADIDWHRIVIRVNPAVDGPDSSEAFAADCALLAEVPVRAVLLPKAERAEDVAALRSAAGRDLDVLVQIETALGLDRIDHLLAAPGAVRAVFGHLDYALDIGAEPSFEALSLARQHLVWRSRLAGKPAPVDSVTPDLDAEKTREEAAKARAFGFGGKLLIHPAQVEPCRAGFAPSEEDLEWARRVLAASAGAGAGAVALDGRMIDKPVEDAARRILSRARDKQGGGDASPDRDH</sequence>
<evidence type="ECO:0000256" key="3">
    <source>
        <dbReference type="ARBA" id="ARBA00022723"/>
    </source>
</evidence>
<dbReference type="GO" id="GO:0016829">
    <property type="term" value="F:lyase activity"/>
    <property type="evidence" value="ECO:0007669"/>
    <property type="project" value="UniProtKB-KW"/>
</dbReference>
<accession>A0A371X5N3</accession>
<keyword evidence="4 6" id="KW-0460">Magnesium</keyword>
<reference evidence="8 9" key="1">
    <citation type="submission" date="2018-08" db="EMBL/GenBank/DDBJ databases">
        <title>Fulvimarina sp. 85, whole genome shotgun sequence.</title>
        <authorList>
            <person name="Tuo L."/>
        </authorList>
    </citation>
    <scope>NUCLEOTIDE SEQUENCE [LARGE SCALE GENOMIC DNA]</scope>
    <source>
        <strain evidence="8 9">85</strain>
    </source>
</reference>
<dbReference type="OrthoDB" id="9800547at2"/>
<dbReference type="SUPFAM" id="SSF51621">
    <property type="entry name" value="Phosphoenolpyruvate/pyruvate domain"/>
    <property type="match status" value="1"/>
</dbReference>